<keyword evidence="9" id="KW-0560">Oxidoreductase</keyword>
<dbReference type="Pfam" id="PF14749">
    <property type="entry name" value="Acyl-CoA_ox_N"/>
    <property type="match status" value="1"/>
</dbReference>
<keyword evidence="11" id="KW-0576">Peroxisome</keyword>
<dbReference type="FunFam" id="1.20.140.10:FF:000015">
    <property type="entry name" value="Acyl-coenzyme A oxidase"/>
    <property type="match status" value="1"/>
</dbReference>
<evidence type="ECO:0000256" key="15">
    <source>
        <dbReference type="PIRSR" id="PIRSR000168-2"/>
    </source>
</evidence>
<comment type="cofactor">
    <cofactor evidence="2">
        <name>FAD</name>
        <dbReference type="ChEBI" id="CHEBI:57692"/>
    </cofactor>
</comment>
<evidence type="ECO:0000256" key="3">
    <source>
        <dbReference type="ARBA" id="ARBA00004275"/>
    </source>
</evidence>
<feature type="active site" description="Proton acceptor" evidence="14">
    <location>
        <position position="442"/>
    </location>
</feature>
<evidence type="ECO:0000256" key="12">
    <source>
        <dbReference type="ARBA" id="ARBA00063271"/>
    </source>
</evidence>
<dbReference type="Pfam" id="PF01756">
    <property type="entry name" value="ACOX"/>
    <property type="match status" value="1"/>
</dbReference>
<dbReference type="AlphaFoldDB" id="A0A1Y1Z342"/>
<feature type="domain" description="Acyl-CoA oxidase C-alpha1" evidence="20">
    <location>
        <begin position="291"/>
        <end position="457"/>
    </location>
</feature>
<keyword evidence="22" id="KW-1185">Reference proteome</keyword>
<reference evidence="21 22" key="1">
    <citation type="submission" date="2016-07" db="EMBL/GenBank/DDBJ databases">
        <title>Pervasive Adenine N6-methylation of Active Genes in Fungi.</title>
        <authorList>
            <consortium name="DOE Joint Genome Institute"/>
            <person name="Mondo S.J."/>
            <person name="Dannebaum R.O."/>
            <person name="Kuo R.C."/>
            <person name="Labutti K."/>
            <person name="Haridas S."/>
            <person name="Kuo A."/>
            <person name="Salamov A."/>
            <person name="Ahrendt S.R."/>
            <person name="Lipzen A."/>
            <person name="Sullivan W."/>
            <person name="Andreopoulos W.B."/>
            <person name="Clum A."/>
            <person name="Lindquist E."/>
            <person name="Daum C."/>
            <person name="Ramamoorthy G.K."/>
            <person name="Gryganskyi A."/>
            <person name="Culley D."/>
            <person name="Magnuson J.K."/>
            <person name="James T.Y."/>
            <person name="O'Malley M.A."/>
            <person name="Stajich J.E."/>
            <person name="Spatafora J.W."/>
            <person name="Visel A."/>
            <person name="Grigoriev I.V."/>
        </authorList>
    </citation>
    <scope>NUCLEOTIDE SEQUENCE [LARGE SCALE GENOMIC DNA]</scope>
    <source>
        <strain evidence="21 22">CBS 931.73</strain>
    </source>
</reference>
<sequence>MTPMNTQPLSRYSIPTGSITEERGHPSFNVRELTYFLDGGEEQTKLNEKIMSELEQDPLWNMEDQHTLSLPEIRERTFAKVKRFVANLAIYSPVEVQTRKILMGLLDPGFSTRFGLHFGIFLEGLKGQSTPEQIQRWAREGALDMKSFIGCFSITELGHGSNLAGLETTATYDQGKDEFVINTPSVTATKWWIGNASHTATHSIVYAQLIVQEKRYGVHAFVVPLRDPATYIPLPGISIGDIGKKMGRDGIDNGWIQFDNVRIPRDNMLMKHTQVTHNGEVARSPLPQLAYGALINGRVGMVRDSTNFAKKALTIAIRYAVIRRQFSEAPGRPETKILDYLIHQNRLLPLLAQTFAIHFTSIVLDKMHSRLTTELANRGNSKEGAAALKEMHATSAGLKAFCTWSCLNVIESCRQACGGHGYSAYTGLASLYQDFAVQCTWEGDNTILALQAGRFLINSYQDAVRGKEVSETVGYLKGADKLTQARFSGIDRTSISLEEIGEAWCIVATRSIATAYRSYQNAVNAGNSKYQAMECCAVERLHAARMHSFAYIYKNFLAAISEAPISLKPILEQLCLLYGLHSIQQNSGQFLASEYFEAKHLELIDSTVNRLCLAIRRDAVPLVDSFNYSDHIINSPLGRFDGNAYSAYFDIVRRNNAMNAVPPYLNSLIKPIFKAHY</sequence>
<dbReference type="InterPro" id="IPR036250">
    <property type="entry name" value="AcylCo_DH-like_C"/>
</dbReference>
<dbReference type="SUPFAM" id="SSF56645">
    <property type="entry name" value="Acyl-CoA dehydrogenase NM domain-like"/>
    <property type="match status" value="1"/>
</dbReference>
<proteinExistence type="inferred from homology"/>
<feature type="domain" description="Acyl-CoA oxidase/dehydrogenase middle" evidence="18">
    <location>
        <begin position="151"/>
        <end position="261"/>
    </location>
</feature>
<dbReference type="GO" id="GO:0005777">
    <property type="term" value="C:peroxisome"/>
    <property type="evidence" value="ECO:0007669"/>
    <property type="project" value="UniProtKB-SubCell"/>
</dbReference>
<feature type="domain" description="Acyl-CoA oxidase C-terminal" evidence="17">
    <location>
        <begin position="497"/>
        <end position="673"/>
    </location>
</feature>
<dbReference type="GO" id="GO:0003997">
    <property type="term" value="F:acyl-CoA oxidase activity"/>
    <property type="evidence" value="ECO:0007669"/>
    <property type="project" value="UniProtKB-EC"/>
</dbReference>
<evidence type="ECO:0000259" key="20">
    <source>
        <dbReference type="Pfam" id="PF22924"/>
    </source>
</evidence>
<evidence type="ECO:0000259" key="18">
    <source>
        <dbReference type="Pfam" id="PF02770"/>
    </source>
</evidence>
<evidence type="ECO:0000256" key="8">
    <source>
        <dbReference type="ARBA" id="ARBA00022832"/>
    </source>
</evidence>
<name>A0A1Y1Z342_9FUNG</name>
<dbReference type="InterPro" id="IPR012258">
    <property type="entry name" value="Acyl-CoA_oxidase"/>
</dbReference>
<dbReference type="Gene3D" id="1.10.540.10">
    <property type="entry name" value="Acyl-CoA dehydrogenase/oxidase, N-terminal domain"/>
    <property type="match status" value="1"/>
</dbReference>
<evidence type="ECO:0000256" key="4">
    <source>
        <dbReference type="ARBA" id="ARBA00004846"/>
    </source>
</evidence>
<dbReference type="Pfam" id="PF22924">
    <property type="entry name" value="ACOX_C_alpha1"/>
    <property type="match status" value="1"/>
</dbReference>
<dbReference type="PIRSF" id="PIRSF000168">
    <property type="entry name" value="Acyl-CoA_oxidase"/>
    <property type="match status" value="1"/>
</dbReference>
<evidence type="ECO:0000256" key="10">
    <source>
        <dbReference type="ARBA" id="ARBA00023098"/>
    </source>
</evidence>
<protein>
    <recommendedName>
        <fullName evidence="13">Acyl-coenzyme A oxidase</fullName>
    </recommendedName>
</protein>
<dbReference type="InterPro" id="IPR029320">
    <property type="entry name" value="Acyl-CoA_ox_N"/>
</dbReference>
<evidence type="ECO:0000313" key="22">
    <source>
        <dbReference type="Proteomes" id="UP000193498"/>
    </source>
</evidence>
<dbReference type="Gene3D" id="1.20.140.10">
    <property type="entry name" value="Butyryl-CoA Dehydrogenase, subunit A, domain 3"/>
    <property type="match status" value="2"/>
</dbReference>
<dbReference type="InParanoid" id="A0A1Y1Z342"/>
<evidence type="ECO:0000256" key="9">
    <source>
        <dbReference type="ARBA" id="ARBA00023002"/>
    </source>
</evidence>
<dbReference type="GO" id="GO:0033540">
    <property type="term" value="P:fatty acid beta-oxidation using acyl-CoA oxidase"/>
    <property type="evidence" value="ECO:0007669"/>
    <property type="project" value="UniProtKB-UniPathway"/>
</dbReference>
<keyword evidence="6 13" id="KW-0285">Flavoprotein</keyword>
<dbReference type="Pfam" id="PF02770">
    <property type="entry name" value="Acyl-CoA_dh_M"/>
    <property type="match status" value="1"/>
</dbReference>
<feature type="binding site" evidence="15">
    <location>
        <position position="155"/>
    </location>
    <ligand>
        <name>FAD</name>
        <dbReference type="ChEBI" id="CHEBI:57692"/>
    </ligand>
</feature>
<dbReference type="UniPathway" id="UPA00661"/>
<dbReference type="InterPro" id="IPR055060">
    <property type="entry name" value="ACOX_C_alpha1"/>
</dbReference>
<evidence type="ECO:0000256" key="2">
    <source>
        <dbReference type="ARBA" id="ARBA00001974"/>
    </source>
</evidence>
<dbReference type="PANTHER" id="PTHR10909:SF352">
    <property type="entry name" value="ACYL-COENZYME A OXIDASE-LIKE PROTEIN"/>
    <property type="match status" value="1"/>
</dbReference>
<comment type="pathway">
    <text evidence="4">Lipid metabolism; peroxisomal fatty acid beta-oxidation.</text>
</comment>
<dbReference type="InterPro" id="IPR006091">
    <property type="entry name" value="Acyl-CoA_Oxase/DH_mid-dom"/>
</dbReference>
<dbReference type="OrthoDB" id="538336at2759"/>
<comment type="subcellular location">
    <subcellularLocation>
        <location evidence="3">Peroxisome</location>
    </subcellularLocation>
</comment>
<dbReference type="FunFam" id="1.20.140.10:FF:000013">
    <property type="entry name" value="Acyl-coenzyme A oxidase"/>
    <property type="match status" value="1"/>
</dbReference>
<dbReference type="InterPro" id="IPR046373">
    <property type="entry name" value="Acyl-CoA_Oxase/DH_mid-dom_sf"/>
</dbReference>
<comment type="catalytic activity">
    <reaction evidence="1">
        <text>a 2,3-saturated acyl-CoA + O2 = a (2E)-enoyl-CoA + H2O2</text>
        <dbReference type="Rhea" id="RHEA:38959"/>
        <dbReference type="ChEBI" id="CHEBI:15379"/>
        <dbReference type="ChEBI" id="CHEBI:16240"/>
        <dbReference type="ChEBI" id="CHEBI:58856"/>
        <dbReference type="ChEBI" id="CHEBI:65111"/>
        <dbReference type="EC" id="1.3.3.6"/>
    </reaction>
</comment>
<keyword evidence="10" id="KW-0443">Lipid metabolism</keyword>
<feature type="region of interest" description="Disordered" evidence="16">
    <location>
        <begin position="1"/>
        <end position="23"/>
    </location>
</feature>
<comment type="subunit">
    <text evidence="12">Heteropentamer composed of five different subunits.</text>
</comment>
<evidence type="ECO:0000256" key="14">
    <source>
        <dbReference type="PIRSR" id="PIRSR000168-1"/>
    </source>
</evidence>
<evidence type="ECO:0000256" key="16">
    <source>
        <dbReference type="SAM" id="MobiDB-lite"/>
    </source>
</evidence>
<gene>
    <name evidence="21" type="ORF">K493DRAFT_275623</name>
</gene>
<dbReference type="SUPFAM" id="SSF47203">
    <property type="entry name" value="Acyl-CoA dehydrogenase C-terminal domain-like"/>
    <property type="match status" value="2"/>
</dbReference>
<evidence type="ECO:0000259" key="17">
    <source>
        <dbReference type="Pfam" id="PF01756"/>
    </source>
</evidence>
<comment type="similarity">
    <text evidence="5 13">Belongs to the acyl-CoA oxidase family.</text>
</comment>
<feature type="binding site" evidence="15">
    <location>
        <position position="194"/>
    </location>
    <ligand>
        <name>FAD</name>
        <dbReference type="ChEBI" id="CHEBI:57692"/>
    </ligand>
</feature>
<dbReference type="InterPro" id="IPR009100">
    <property type="entry name" value="AcylCoA_DH/oxidase_NM_dom_sf"/>
</dbReference>
<dbReference type="FunFam" id="1.10.540.10:FF:000018">
    <property type="entry name" value="Acyl-coenzyme A oxidase"/>
    <property type="match status" value="1"/>
</dbReference>
<feature type="compositionally biased region" description="Polar residues" evidence="16">
    <location>
        <begin position="1"/>
        <end position="19"/>
    </location>
</feature>
<evidence type="ECO:0000256" key="1">
    <source>
        <dbReference type="ARBA" id="ARBA00001201"/>
    </source>
</evidence>
<comment type="caution">
    <text evidence="21">The sequence shown here is derived from an EMBL/GenBank/DDBJ whole genome shotgun (WGS) entry which is preliminary data.</text>
</comment>
<dbReference type="STRING" id="1314790.A0A1Y1Z342"/>
<evidence type="ECO:0000256" key="5">
    <source>
        <dbReference type="ARBA" id="ARBA00006288"/>
    </source>
</evidence>
<dbReference type="FunFam" id="2.40.110.10:FF:000003">
    <property type="entry name" value="Acyl-coenzyme A oxidase"/>
    <property type="match status" value="1"/>
</dbReference>
<keyword evidence="7 13" id="KW-0274">FAD</keyword>
<evidence type="ECO:0000256" key="7">
    <source>
        <dbReference type="ARBA" id="ARBA00022827"/>
    </source>
</evidence>
<organism evidence="21 22">
    <name type="scientific">Basidiobolus meristosporus CBS 931.73</name>
    <dbReference type="NCBI Taxonomy" id="1314790"/>
    <lineage>
        <taxon>Eukaryota</taxon>
        <taxon>Fungi</taxon>
        <taxon>Fungi incertae sedis</taxon>
        <taxon>Zoopagomycota</taxon>
        <taxon>Entomophthoromycotina</taxon>
        <taxon>Basidiobolomycetes</taxon>
        <taxon>Basidiobolales</taxon>
        <taxon>Basidiobolaceae</taxon>
        <taxon>Basidiobolus</taxon>
    </lineage>
</organism>
<keyword evidence="8" id="KW-0276">Fatty acid metabolism</keyword>
<dbReference type="InterPro" id="IPR037069">
    <property type="entry name" value="AcylCoA_DH/ox_N_sf"/>
</dbReference>
<dbReference type="GO" id="GO:0005504">
    <property type="term" value="F:fatty acid binding"/>
    <property type="evidence" value="ECO:0007669"/>
    <property type="project" value="TreeGrafter"/>
</dbReference>
<evidence type="ECO:0000256" key="13">
    <source>
        <dbReference type="PIRNR" id="PIRNR000168"/>
    </source>
</evidence>
<accession>A0A1Y1Z342</accession>
<dbReference type="GO" id="GO:0071949">
    <property type="term" value="F:FAD binding"/>
    <property type="evidence" value="ECO:0007669"/>
    <property type="project" value="InterPro"/>
</dbReference>
<evidence type="ECO:0000259" key="19">
    <source>
        <dbReference type="Pfam" id="PF14749"/>
    </source>
</evidence>
<evidence type="ECO:0000313" key="21">
    <source>
        <dbReference type="EMBL" id="ORY04711.1"/>
    </source>
</evidence>
<dbReference type="InterPro" id="IPR002655">
    <property type="entry name" value="Acyl-CoA_oxidase_C"/>
</dbReference>
<dbReference type="GO" id="GO:0055088">
    <property type="term" value="P:lipid homeostasis"/>
    <property type="evidence" value="ECO:0007669"/>
    <property type="project" value="TreeGrafter"/>
</dbReference>
<dbReference type="EMBL" id="MCFE01000032">
    <property type="protein sequence ID" value="ORY04711.1"/>
    <property type="molecule type" value="Genomic_DNA"/>
</dbReference>
<evidence type="ECO:0000256" key="11">
    <source>
        <dbReference type="ARBA" id="ARBA00023140"/>
    </source>
</evidence>
<dbReference type="Proteomes" id="UP000193498">
    <property type="component" value="Unassembled WGS sequence"/>
</dbReference>
<evidence type="ECO:0000256" key="6">
    <source>
        <dbReference type="ARBA" id="ARBA00022630"/>
    </source>
</evidence>
<feature type="domain" description="Acyl-coenzyme A oxidase N-terminal" evidence="19">
    <location>
        <begin position="29"/>
        <end position="138"/>
    </location>
</feature>
<dbReference type="PANTHER" id="PTHR10909">
    <property type="entry name" value="ELECTRON TRANSPORT OXIDOREDUCTASE"/>
    <property type="match status" value="1"/>
</dbReference>
<dbReference type="Gene3D" id="2.40.110.10">
    <property type="entry name" value="Butyryl-CoA Dehydrogenase, subunit A, domain 2"/>
    <property type="match status" value="1"/>
</dbReference>